<organism evidence="2 3">
    <name type="scientific">Profundicola chukchiensis</name>
    <dbReference type="NCBI Taxonomy" id="2961959"/>
    <lineage>
        <taxon>Bacteria</taxon>
        <taxon>Pseudomonadati</taxon>
        <taxon>Bacteroidota</taxon>
        <taxon>Flavobacteriia</taxon>
        <taxon>Flavobacteriales</taxon>
        <taxon>Weeksellaceae</taxon>
        <taxon>Profundicola</taxon>
    </lineage>
</organism>
<keyword evidence="1" id="KW-0812">Transmembrane</keyword>
<dbReference type="InterPro" id="IPR032820">
    <property type="entry name" value="ATPase_put"/>
</dbReference>
<dbReference type="AlphaFoldDB" id="A0A9X4MUT6"/>
<keyword evidence="1" id="KW-0472">Membrane</keyword>
<proteinExistence type="predicted"/>
<accession>A0A9X4MUT6</accession>
<feature type="transmembrane region" description="Helical" evidence="1">
    <location>
        <begin position="46"/>
        <end position="64"/>
    </location>
</feature>
<dbReference type="Proteomes" id="UP001152599">
    <property type="component" value="Unassembled WGS sequence"/>
</dbReference>
<feature type="transmembrane region" description="Helical" evidence="1">
    <location>
        <begin position="12"/>
        <end position="34"/>
    </location>
</feature>
<reference evidence="2" key="1">
    <citation type="submission" date="2022-07" db="EMBL/GenBank/DDBJ databases">
        <title>Description and genome-wide analysis of Profundicola chukchiensis gen. nov., sp. nov., marine bacteria isolated from bottom sediments of the Chukchi Sea.</title>
        <authorList>
            <person name="Romanenko L."/>
            <person name="Otstavnykh N."/>
            <person name="Kurilenko V."/>
            <person name="Eremeev V."/>
            <person name="Velansky P."/>
            <person name="Mikhailov V."/>
            <person name="Isaeva M."/>
        </authorList>
    </citation>
    <scope>NUCLEOTIDE SEQUENCE</scope>
    <source>
        <strain evidence="2">KMM 9713</strain>
    </source>
</reference>
<keyword evidence="1" id="KW-1133">Transmembrane helix</keyword>
<evidence type="ECO:0000313" key="2">
    <source>
        <dbReference type="EMBL" id="MDG4945218.1"/>
    </source>
</evidence>
<sequence length="72" mass="8221">MKDNNSTPSKKYMRLFAISSQLTATIFGFALLGYGLDYYFEVEKNYFTLGATLLGVFLGLYVLYQDVKKLDN</sequence>
<name>A0A9X4MUT6_9FLAO</name>
<gene>
    <name evidence="2" type="ORF">NMK71_02225</name>
</gene>
<evidence type="ECO:0000256" key="1">
    <source>
        <dbReference type="SAM" id="Phobius"/>
    </source>
</evidence>
<dbReference type="RefSeq" id="WP_304416675.1">
    <property type="nucleotide sequence ID" value="NZ_JANAIE010000003.1"/>
</dbReference>
<comment type="caution">
    <text evidence="2">The sequence shown here is derived from an EMBL/GenBank/DDBJ whole genome shotgun (WGS) entry which is preliminary data.</text>
</comment>
<dbReference type="Pfam" id="PF09527">
    <property type="entry name" value="ATPase_gene1"/>
    <property type="match status" value="1"/>
</dbReference>
<protein>
    <submittedName>
        <fullName evidence="2">AtpZ/AtpI family protein</fullName>
    </submittedName>
</protein>
<evidence type="ECO:0000313" key="3">
    <source>
        <dbReference type="Proteomes" id="UP001152599"/>
    </source>
</evidence>
<dbReference type="EMBL" id="JANCMU010000001">
    <property type="protein sequence ID" value="MDG4945218.1"/>
    <property type="molecule type" value="Genomic_DNA"/>
</dbReference>
<keyword evidence="3" id="KW-1185">Reference proteome</keyword>